<evidence type="ECO:0000256" key="2">
    <source>
        <dbReference type="ARBA" id="ARBA00022801"/>
    </source>
</evidence>
<keyword evidence="1 3" id="KW-0732">Signal</keyword>
<name>A0ABV8AV37_9BACT</name>
<feature type="chain" id="PRO_5045770107" evidence="3">
    <location>
        <begin position="25"/>
        <end position="553"/>
    </location>
</feature>
<dbReference type="InterPro" id="IPR000801">
    <property type="entry name" value="Esterase-like"/>
</dbReference>
<sequence length="553" mass="62355">MRQLFLSFLLGILLWQPAFSQKLAAGPQVLTIHSDLDDTEQPYALYIPKDYDEKNAYPLMVMLHGAGSNHRLALRRVFGKSNAEGETDVEASRYFPEWEDVNYIVVAPYARGTAGYQGVAEHDVMQILEDVKKRFTIDENRIYLTGLSMGGGGTVWMGLTRPDIWAAIAPVCPAPPMEAMELLGNSFNYPVHFFQGGADPVVPAEGTKRLVSGMQAEGTDVSYVEYPGVLHDSWVNAYADGFIFDWFDSYTRNPNPMKVKFATKQLKYDKAYWVQFTEIAPGKLAEIEATFQNDGSLNITTANLLAFSLDLAKHPDYNDSKPLTIRIDGETKQLAPSPEFHLYKDETGWNQGIKESKSLSKRRGLEGPIFDAFSQRHVYVFGTLDNPSDEELAKRRADALEAANWSNYRGEFLGRMMFFPRVISDKEVRPSDLEDANLILFGDANTNSMIAGMKDILPIHLAQNDGETGLLYIYPQGENYVVINSGLNWWANLKETGYPFVSLTHRVLPQFKDYILFEKSIDQPLAEGYFENDWTLSTEAKETMKKSGKVNIR</sequence>
<feature type="signal peptide" evidence="3">
    <location>
        <begin position="1"/>
        <end position="24"/>
    </location>
</feature>
<dbReference type="SUPFAM" id="SSF53474">
    <property type="entry name" value="alpha/beta-Hydrolases"/>
    <property type="match status" value="1"/>
</dbReference>
<dbReference type="Pfam" id="PF00756">
    <property type="entry name" value="Esterase"/>
    <property type="match status" value="1"/>
</dbReference>
<evidence type="ECO:0000256" key="3">
    <source>
        <dbReference type="SAM" id="SignalP"/>
    </source>
</evidence>
<gene>
    <name evidence="4" type="ORF">ACFOSV_11405</name>
</gene>
<dbReference type="Gene3D" id="3.40.50.1820">
    <property type="entry name" value="alpha/beta hydrolase"/>
    <property type="match status" value="1"/>
</dbReference>
<dbReference type="RefSeq" id="WP_377906142.1">
    <property type="nucleotide sequence ID" value="NZ_JBHRZS010000007.1"/>
</dbReference>
<dbReference type="InterPro" id="IPR029058">
    <property type="entry name" value="AB_hydrolase_fold"/>
</dbReference>
<dbReference type="InterPro" id="IPR050955">
    <property type="entry name" value="Plant_Biomass_Hydrol_Est"/>
</dbReference>
<keyword evidence="5" id="KW-1185">Reference proteome</keyword>
<reference evidence="5" key="1">
    <citation type="journal article" date="2019" name="Int. J. Syst. Evol. Microbiol.">
        <title>The Global Catalogue of Microorganisms (GCM) 10K type strain sequencing project: providing services to taxonomists for standard genome sequencing and annotation.</title>
        <authorList>
            <consortium name="The Broad Institute Genomics Platform"/>
            <consortium name="The Broad Institute Genome Sequencing Center for Infectious Disease"/>
            <person name="Wu L."/>
            <person name="Ma J."/>
        </authorList>
    </citation>
    <scope>NUCLEOTIDE SEQUENCE [LARGE SCALE GENOMIC DNA]</scope>
    <source>
        <strain evidence="5">CCUG 60523</strain>
    </source>
</reference>
<protein>
    <submittedName>
        <fullName evidence="4">Prolyl oligopeptidase family serine peptidase</fullName>
    </submittedName>
</protein>
<proteinExistence type="predicted"/>
<comment type="caution">
    <text evidence="4">The sequence shown here is derived from an EMBL/GenBank/DDBJ whole genome shotgun (WGS) entry which is preliminary data.</text>
</comment>
<dbReference type="PANTHER" id="PTHR43037">
    <property type="entry name" value="UNNAMED PRODUCT-RELATED"/>
    <property type="match status" value="1"/>
</dbReference>
<accession>A0ABV8AV37</accession>
<dbReference type="PANTHER" id="PTHR43037:SF5">
    <property type="entry name" value="FERULOYL ESTERASE"/>
    <property type="match status" value="1"/>
</dbReference>
<keyword evidence="2" id="KW-0378">Hydrolase</keyword>
<evidence type="ECO:0000256" key="1">
    <source>
        <dbReference type="ARBA" id="ARBA00022729"/>
    </source>
</evidence>
<organism evidence="4 5">
    <name type="scientific">Algoriphagus namhaensis</name>
    <dbReference type="NCBI Taxonomy" id="915353"/>
    <lineage>
        <taxon>Bacteria</taxon>
        <taxon>Pseudomonadati</taxon>
        <taxon>Bacteroidota</taxon>
        <taxon>Cytophagia</taxon>
        <taxon>Cytophagales</taxon>
        <taxon>Cyclobacteriaceae</taxon>
        <taxon>Algoriphagus</taxon>
    </lineage>
</organism>
<dbReference type="EMBL" id="JBHRZS010000007">
    <property type="protein sequence ID" value="MFC3880791.1"/>
    <property type="molecule type" value="Genomic_DNA"/>
</dbReference>
<evidence type="ECO:0000313" key="5">
    <source>
        <dbReference type="Proteomes" id="UP001595805"/>
    </source>
</evidence>
<evidence type="ECO:0000313" key="4">
    <source>
        <dbReference type="EMBL" id="MFC3880791.1"/>
    </source>
</evidence>
<dbReference type="Proteomes" id="UP001595805">
    <property type="component" value="Unassembled WGS sequence"/>
</dbReference>